<evidence type="ECO:0000256" key="11">
    <source>
        <dbReference type="ARBA" id="ARBA00023211"/>
    </source>
</evidence>
<dbReference type="PANTHER" id="PTHR33238:SF11">
    <property type="entry name" value="TRANSCRIPTIONAL REGULATOR MNTR"/>
    <property type="match status" value="1"/>
</dbReference>
<keyword evidence="6" id="KW-0678">Repressor</keyword>
<comment type="subcellular location">
    <subcellularLocation>
        <location evidence="1">Cytoplasm</location>
    </subcellularLocation>
</comment>
<protein>
    <recommendedName>
        <fullName evidence="4">Transcriptional regulator MntR</fullName>
    </recommendedName>
    <alternativeName>
        <fullName evidence="13">Manganese transport regulator</fullName>
    </alternativeName>
</protein>
<evidence type="ECO:0000256" key="13">
    <source>
        <dbReference type="ARBA" id="ARBA00032593"/>
    </source>
</evidence>
<reference evidence="15 16" key="1">
    <citation type="submission" date="2019-08" db="EMBL/GenBank/DDBJ databases">
        <title>Complete genome sequence of Terriglobus albidus strain ORNL.</title>
        <authorList>
            <person name="Podar M."/>
        </authorList>
    </citation>
    <scope>NUCLEOTIDE SEQUENCE [LARGE SCALE GENOMIC DNA]</scope>
    <source>
        <strain evidence="15 16">ORNL</strain>
    </source>
</reference>
<keyword evidence="5" id="KW-0963">Cytoplasm</keyword>
<dbReference type="InterPro" id="IPR001367">
    <property type="entry name" value="Fe_dep_repressor"/>
</dbReference>
<name>A0A5B9ECL6_9BACT</name>
<dbReference type="Pfam" id="PF01325">
    <property type="entry name" value="Fe_dep_repress"/>
    <property type="match status" value="1"/>
</dbReference>
<accession>A0A5B9ECL6</accession>
<evidence type="ECO:0000256" key="7">
    <source>
        <dbReference type="ARBA" id="ARBA00023015"/>
    </source>
</evidence>
<dbReference type="Proteomes" id="UP000321820">
    <property type="component" value="Chromosome"/>
</dbReference>
<dbReference type="RefSeq" id="WP_147649153.1">
    <property type="nucleotide sequence ID" value="NZ_CP042806.1"/>
</dbReference>
<evidence type="ECO:0000256" key="6">
    <source>
        <dbReference type="ARBA" id="ARBA00022491"/>
    </source>
</evidence>
<keyword evidence="8" id="KW-0238">DNA-binding</keyword>
<dbReference type="GO" id="GO:0003677">
    <property type="term" value="F:DNA binding"/>
    <property type="evidence" value="ECO:0007669"/>
    <property type="project" value="UniProtKB-KW"/>
</dbReference>
<dbReference type="InterPro" id="IPR036388">
    <property type="entry name" value="WH-like_DNA-bd_sf"/>
</dbReference>
<evidence type="ECO:0000256" key="9">
    <source>
        <dbReference type="ARBA" id="ARBA00023159"/>
    </source>
</evidence>
<keyword evidence="10" id="KW-0804">Transcription</keyword>
<evidence type="ECO:0000259" key="14">
    <source>
        <dbReference type="PROSITE" id="PS50944"/>
    </source>
</evidence>
<comment type="subunit">
    <text evidence="3">Homodimer.</text>
</comment>
<dbReference type="OrthoDB" id="9791355at2"/>
<organism evidence="15 16">
    <name type="scientific">Terriglobus albidus</name>
    <dbReference type="NCBI Taxonomy" id="1592106"/>
    <lineage>
        <taxon>Bacteria</taxon>
        <taxon>Pseudomonadati</taxon>
        <taxon>Acidobacteriota</taxon>
        <taxon>Terriglobia</taxon>
        <taxon>Terriglobales</taxon>
        <taxon>Acidobacteriaceae</taxon>
        <taxon>Terriglobus</taxon>
    </lineage>
</organism>
<evidence type="ECO:0000256" key="10">
    <source>
        <dbReference type="ARBA" id="ARBA00023163"/>
    </source>
</evidence>
<dbReference type="Gene3D" id="1.10.10.10">
    <property type="entry name" value="Winged helix-like DNA-binding domain superfamily/Winged helix DNA-binding domain"/>
    <property type="match status" value="1"/>
</dbReference>
<keyword evidence="11" id="KW-0464">Manganese</keyword>
<dbReference type="InterPro" id="IPR022689">
    <property type="entry name" value="Iron_dep_repressor"/>
</dbReference>
<dbReference type="InterPro" id="IPR036421">
    <property type="entry name" value="Fe_dep_repressor_sf"/>
</dbReference>
<dbReference type="KEGG" id="talb:FTW19_19015"/>
<evidence type="ECO:0000313" key="16">
    <source>
        <dbReference type="Proteomes" id="UP000321820"/>
    </source>
</evidence>
<evidence type="ECO:0000256" key="3">
    <source>
        <dbReference type="ARBA" id="ARBA00011738"/>
    </source>
</evidence>
<dbReference type="InterPro" id="IPR050536">
    <property type="entry name" value="DtxR_MntR_Metal-Reg"/>
</dbReference>
<dbReference type="PROSITE" id="PS50944">
    <property type="entry name" value="HTH_DTXR"/>
    <property type="match status" value="1"/>
</dbReference>
<dbReference type="GO" id="GO:0003700">
    <property type="term" value="F:DNA-binding transcription factor activity"/>
    <property type="evidence" value="ECO:0007669"/>
    <property type="project" value="InterPro"/>
</dbReference>
<dbReference type="PANTHER" id="PTHR33238">
    <property type="entry name" value="IRON (METAL) DEPENDENT REPRESSOR, DTXR FAMILY"/>
    <property type="match status" value="1"/>
</dbReference>
<evidence type="ECO:0000256" key="2">
    <source>
        <dbReference type="ARBA" id="ARBA00007871"/>
    </source>
</evidence>
<evidence type="ECO:0000256" key="5">
    <source>
        <dbReference type="ARBA" id="ARBA00022490"/>
    </source>
</evidence>
<evidence type="ECO:0000256" key="8">
    <source>
        <dbReference type="ARBA" id="ARBA00023125"/>
    </source>
</evidence>
<keyword evidence="9" id="KW-0010">Activator</keyword>
<evidence type="ECO:0000313" key="15">
    <source>
        <dbReference type="EMBL" id="QEE29883.1"/>
    </source>
</evidence>
<feature type="domain" description="HTH dtxR-type" evidence="14">
    <location>
        <begin position="9"/>
        <end position="73"/>
    </location>
</feature>
<dbReference type="SUPFAM" id="SSF47979">
    <property type="entry name" value="Iron-dependent repressor protein, dimerization domain"/>
    <property type="match status" value="1"/>
</dbReference>
<keyword evidence="7" id="KW-0805">Transcription regulation</keyword>
<dbReference type="Pfam" id="PF02742">
    <property type="entry name" value="Fe_dep_repr_C"/>
    <property type="match status" value="1"/>
</dbReference>
<dbReference type="GO" id="GO:0005737">
    <property type="term" value="C:cytoplasm"/>
    <property type="evidence" value="ECO:0007669"/>
    <property type="project" value="UniProtKB-SubCell"/>
</dbReference>
<gene>
    <name evidence="15" type="ORF">FTW19_19015</name>
</gene>
<dbReference type="AlphaFoldDB" id="A0A5B9ECL6"/>
<dbReference type="InterPro" id="IPR036390">
    <property type="entry name" value="WH_DNA-bd_sf"/>
</dbReference>
<evidence type="ECO:0000256" key="4">
    <source>
        <dbReference type="ARBA" id="ARBA00022386"/>
    </source>
</evidence>
<evidence type="ECO:0000256" key="1">
    <source>
        <dbReference type="ARBA" id="ARBA00004496"/>
    </source>
</evidence>
<dbReference type="SUPFAM" id="SSF46785">
    <property type="entry name" value="Winged helix' DNA-binding domain"/>
    <property type="match status" value="1"/>
</dbReference>
<comment type="similarity">
    <text evidence="2">Belongs to the DtxR/MntR family.</text>
</comment>
<keyword evidence="16" id="KW-1185">Reference proteome</keyword>
<dbReference type="GO" id="GO:0046914">
    <property type="term" value="F:transition metal ion binding"/>
    <property type="evidence" value="ECO:0007669"/>
    <property type="project" value="InterPro"/>
</dbReference>
<proteinExistence type="inferred from homology"/>
<comment type="function">
    <text evidence="12">In the presence of manganese, represses expression of mntH and mntS. Up-regulates expression of mntP.</text>
</comment>
<dbReference type="GO" id="GO:0046983">
    <property type="term" value="F:protein dimerization activity"/>
    <property type="evidence" value="ECO:0007669"/>
    <property type="project" value="InterPro"/>
</dbReference>
<dbReference type="InterPro" id="IPR022687">
    <property type="entry name" value="HTH_DTXR"/>
</dbReference>
<dbReference type="SMART" id="SM00529">
    <property type="entry name" value="HTH_DTXR"/>
    <property type="match status" value="1"/>
</dbReference>
<dbReference type="EMBL" id="CP042806">
    <property type="protein sequence ID" value="QEE29883.1"/>
    <property type="molecule type" value="Genomic_DNA"/>
</dbReference>
<evidence type="ECO:0000256" key="12">
    <source>
        <dbReference type="ARBA" id="ARBA00025185"/>
    </source>
</evidence>
<sequence>MEKKPPSRRSESIDNYLKAIFSLGGGDDHLVGSKQIADRLGIAPASVTNMLQRLAGQVRPMVRYERHRGVKLTAVGRKRALEILRHHRLLETFLFEVLGYPIEELHDEAERLEHFISERFEERVASRLGNPTQDPHGHCIPALDGSMPPQHRAGCRCYV</sequence>